<evidence type="ECO:0000256" key="1">
    <source>
        <dbReference type="SAM" id="Coils"/>
    </source>
</evidence>
<name>A0A388LUV2_CHABU</name>
<comment type="caution">
    <text evidence="2">The sequence shown here is derived from an EMBL/GenBank/DDBJ whole genome shotgun (WGS) entry which is preliminary data.</text>
</comment>
<dbReference type="AlphaFoldDB" id="A0A388LUV2"/>
<dbReference type="EMBL" id="BFEA01000545">
    <property type="protein sequence ID" value="GBG86029.1"/>
    <property type="molecule type" value="Genomic_DNA"/>
</dbReference>
<keyword evidence="3" id="KW-1185">Reference proteome</keyword>
<gene>
    <name evidence="2" type="ORF">CBR_g40930</name>
</gene>
<reference evidence="2 3" key="1">
    <citation type="journal article" date="2018" name="Cell">
        <title>The Chara Genome: Secondary Complexity and Implications for Plant Terrestrialization.</title>
        <authorList>
            <person name="Nishiyama T."/>
            <person name="Sakayama H."/>
            <person name="Vries J.D."/>
            <person name="Buschmann H."/>
            <person name="Saint-Marcoux D."/>
            <person name="Ullrich K.K."/>
            <person name="Haas F.B."/>
            <person name="Vanderstraeten L."/>
            <person name="Becker D."/>
            <person name="Lang D."/>
            <person name="Vosolsobe S."/>
            <person name="Rombauts S."/>
            <person name="Wilhelmsson P.K.I."/>
            <person name="Janitza P."/>
            <person name="Kern R."/>
            <person name="Heyl A."/>
            <person name="Rumpler F."/>
            <person name="Villalobos L.I.A.C."/>
            <person name="Clay J.M."/>
            <person name="Skokan R."/>
            <person name="Toyoda A."/>
            <person name="Suzuki Y."/>
            <person name="Kagoshima H."/>
            <person name="Schijlen E."/>
            <person name="Tajeshwar N."/>
            <person name="Catarino B."/>
            <person name="Hetherington A.J."/>
            <person name="Saltykova A."/>
            <person name="Bonnot C."/>
            <person name="Breuninger H."/>
            <person name="Symeonidi A."/>
            <person name="Radhakrishnan G.V."/>
            <person name="Van Nieuwerburgh F."/>
            <person name="Deforce D."/>
            <person name="Chang C."/>
            <person name="Karol K.G."/>
            <person name="Hedrich R."/>
            <person name="Ulvskov P."/>
            <person name="Glockner G."/>
            <person name="Delwiche C.F."/>
            <person name="Petrasek J."/>
            <person name="Van de Peer Y."/>
            <person name="Friml J."/>
            <person name="Beilby M."/>
            <person name="Dolan L."/>
            <person name="Kohara Y."/>
            <person name="Sugano S."/>
            <person name="Fujiyama A."/>
            <person name="Delaux P.-M."/>
            <person name="Quint M."/>
            <person name="TheiBen G."/>
            <person name="Hagemann M."/>
            <person name="Harholt J."/>
            <person name="Dunand C."/>
            <person name="Zachgo S."/>
            <person name="Langdale J."/>
            <person name="Maumus F."/>
            <person name="Straeten D.V.D."/>
            <person name="Gould S.B."/>
            <person name="Rensing S.A."/>
        </authorList>
    </citation>
    <scope>NUCLEOTIDE SEQUENCE [LARGE SCALE GENOMIC DNA]</scope>
    <source>
        <strain evidence="2 3">S276</strain>
    </source>
</reference>
<proteinExistence type="predicted"/>
<keyword evidence="1" id="KW-0175">Coiled coil</keyword>
<dbReference type="Gramene" id="GBG86029">
    <property type="protein sequence ID" value="GBG86029"/>
    <property type="gene ID" value="CBR_g40930"/>
</dbReference>
<sequence>MSHSLSRSVEPLVRSLEEMNGYSVGSNGSVSSSRICSVGLSPVHSDPGTDRKVGGMDVRLNLSGPAELVTGQQTSEKSAGAVQSAVVRGLVARESYHSLLQARQGYTMLNIHHVPLRLPELIVRDSSRVQDGMSMGEREVVANAGPSVDSASNSSSSTVDDMVWESAPRGRLDGIDRMGNKRDLVTSDSTAKERLDIMERMKANNRDLNQQVLEMRKRLSELESTVQVKDQRQVEMDYEMLEMQDELQKLKMEKETHLRELKQKEELQKRMQEKCVKTEQEAKQKAIQERVIAHLRVELLAANSRNEEIGANYKTELCAVQLKLREAENRCGLLEAQLDLKERTTKARVDFNLVVARLKIYLAEDLAPTCNIKQIINTRQSTSTTSGSYGAAGAACNTPPLLMKSSLVEGEADDLKVEPVLGCDVEPKIPACLASCVRSVREHLELLL</sequence>
<organism evidence="2 3">
    <name type="scientific">Chara braunii</name>
    <name type="common">Braun's stonewort</name>
    <dbReference type="NCBI Taxonomy" id="69332"/>
    <lineage>
        <taxon>Eukaryota</taxon>
        <taxon>Viridiplantae</taxon>
        <taxon>Streptophyta</taxon>
        <taxon>Charophyceae</taxon>
        <taxon>Charales</taxon>
        <taxon>Characeae</taxon>
        <taxon>Chara</taxon>
    </lineage>
</organism>
<protein>
    <submittedName>
        <fullName evidence="2">Uncharacterized protein</fullName>
    </submittedName>
</protein>
<accession>A0A388LUV2</accession>
<dbReference type="PROSITE" id="PS50096">
    <property type="entry name" value="IQ"/>
    <property type="match status" value="1"/>
</dbReference>
<evidence type="ECO:0000313" key="3">
    <source>
        <dbReference type="Proteomes" id="UP000265515"/>
    </source>
</evidence>
<dbReference type="Proteomes" id="UP000265515">
    <property type="component" value="Unassembled WGS sequence"/>
</dbReference>
<feature type="coiled-coil region" evidence="1">
    <location>
        <begin position="198"/>
        <end position="281"/>
    </location>
</feature>
<evidence type="ECO:0000313" key="2">
    <source>
        <dbReference type="EMBL" id="GBG86029.1"/>
    </source>
</evidence>